<dbReference type="EC" id="5.4.2.10" evidence="12"/>
<dbReference type="InterPro" id="IPR016055">
    <property type="entry name" value="A-D-PHexomutase_a/b/a-I/II/III"/>
</dbReference>
<dbReference type="InterPro" id="IPR050060">
    <property type="entry name" value="Phosphoglucosamine_mutase"/>
</dbReference>
<evidence type="ECO:0000256" key="7">
    <source>
        <dbReference type="RuleBase" id="RU004326"/>
    </source>
</evidence>
<dbReference type="PROSITE" id="PS00710">
    <property type="entry name" value="PGM_PMM"/>
    <property type="match status" value="1"/>
</dbReference>
<evidence type="ECO:0000259" key="10">
    <source>
        <dbReference type="Pfam" id="PF02879"/>
    </source>
</evidence>
<name>A0AA51N7I9_9BACT</name>
<dbReference type="GO" id="GO:0005829">
    <property type="term" value="C:cytosol"/>
    <property type="evidence" value="ECO:0007669"/>
    <property type="project" value="TreeGrafter"/>
</dbReference>
<protein>
    <submittedName>
        <fullName evidence="12">Phosphoglucosamine mutase</fullName>
        <ecNumber evidence="12">5.4.2.10</ecNumber>
    </submittedName>
</protein>
<evidence type="ECO:0000256" key="5">
    <source>
        <dbReference type="ARBA" id="ARBA00022842"/>
    </source>
</evidence>
<dbReference type="Pfam" id="PF02878">
    <property type="entry name" value="PGM_PMM_I"/>
    <property type="match status" value="1"/>
</dbReference>
<keyword evidence="5 7" id="KW-0460">Magnesium</keyword>
<dbReference type="Gene3D" id="3.30.310.50">
    <property type="entry name" value="Alpha-D-phosphohexomutase, C-terminal domain"/>
    <property type="match status" value="1"/>
</dbReference>
<dbReference type="GO" id="GO:0009252">
    <property type="term" value="P:peptidoglycan biosynthetic process"/>
    <property type="evidence" value="ECO:0007669"/>
    <property type="project" value="TreeGrafter"/>
</dbReference>
<dbReference type="InterPro" id="IPR024086">
    <property type="entry name" value="GlmM_arc-type"/>
</dbReference>
<dbReference type="GO" id="GO:0006048">
    <property type="term" value="P:UDP-N-acetylglucosamine biosynthetic process"/>
    <property type="evidence" value="ECO:0007669"/>
    <property type="project" value="TreeGrafter"/>
</dbReference>
<accession>A0AA51N7I9</accession>
<dbReference type="GO" id="GO:0000287">
    <property type="term" value="F:magnesium ion binding"/>
    <property type="evidence" value="ECO:0007669"/>
    <property type="project" value="InterPro"/>
</dbReference>
<dbReference type="PRINTS" id="PR00509">
    <property type="entry name" value="PGMPMM"/>
</dbReference>
<feature type="domain" description="Alpha-D-phosphohexomutase alpha/beta/alpha" evidence="9">
    <location>
        <begin position="8"/>
        <end position="139"/>
    </location>
</feature>
<evidence type="ECO:0000256" key="4">
    <source>
        <dbReference type="ARBA" id="ARBA00022723"/>
    </source>
</evidence>
<keyword evidence="4 7" id="KW-0479">Metal-binding</keyword>
<keyword evidence="3" id="KW-0597">Phosphoprotein</keyword>
<keyword evidence="13" id="KW-1185">Reference proteome</keyword>
<keyword evidence="6 12" id="KW-0413">Isomerase</keyword>
<comment type="cofactor">
    <cofactor evidence="1">
        <name>Mg(2+)</name>
        <dbReference type="ChEBI" id="CHEBI:18420"/>
    </cofactor>
</comment>
<dbReference type="InterPro" id="IPR005841">
    <property type="entry name" value="Alpha-D-phosphohexomutase_SF"/>
</dbReference>
<reference evidence="12" key="1">
    <citation type="submission" date="2023-08" db="EMBL/GenBank/DDBJ databases">
        <title>Comparative genomics and taxonomic characterization of three novel marine species of genus Marivirga.</title>
        <authorList>
            <person name="Muhammad N."/>
            <person name="Kim S.-G."/>
        </authorList>
    </citation>
    <scope>NUCLEOTIDE SEQUENCE [LARGE SCALE GENOMIC DNA]</scope>
    <source>
        <strain evidence="12">ABR2-2</strain>
    </source>
</reference>
<dbReference type="NCBIfam" id="TIGR03990">
    <property type="entry name" value="Arch_GlmM"/>
    <property type="match status" value="1"/>
</dbReference>
<dbReference type="AlphaFoldDB" id="A0AA51N7I9"/>
<dbReference type="Proteomes" id="UP001244443">
    <property type="component" value="Chromosome"/>
</dbReference>
<evidence type="ECO:0000259" key="8">
    <source>
        <dbReference type="Pfam" id="PF00408"/>
    </source>
</evidence>
<evidence type="ECO:0000256" key="6">
    <source>
        <dbReference type="ARBA" id="ARBA00023235"/>
    </source>
</evidence>
<dbReference type="RefSeq" id="WP_308357895.1">
    <property type="nucleotide sequence ID" value="NZ_CP129970.2"/>
</dbReference>
<evidence type="ECO:0000313" key="12">
    <source>
        <dbReference type="EMBL" id="WMN07692.1"/>
    </source>
</evidence>
<dbReference type="InterPro" id="IPR016066">
    <property type="entry name" value="A-D-PHexomutase_CS"/>
</dbReference>
<feature type="domain" description="Alpha-D-phosphohexomutase alpha/beta/alpha" evidence="11">
    <location>
        <begin position="269"/>
        <end position="374"/>
    </location>
</feature>
<proteinExistence type="inferred from homology"/>
<dbReference type="SUPFAM" id="SSF53738">
    <property type="entry name" value="Phosphoglucomutase, first 3 domains"/>
    <property type="match status" value="3"/>
</dbReference>
<dbReference type="InterPro" id="IPR036900">
    <property type="entry name" value="A-D-PHexomutase_C_sf"/>
</dbReference>
<dbReference type="InterPro" id="IPR005845">
    <property type="entry name" value="A-D-PHexomutase_a/b/a-II"/>
</dbReference>
<evidence type="ECO:0000259" key="11">
    <source>
        <dbReference type="Pfam" id="PF02880"/>
    </source>
</evidence>
<dbReference type="Pfam" id="PF02879">
    <property type="entry name" value="PGM_PMM_II"/>
    <property type="match status" value="1"/>
</dbReference>
<dbReference type="GO" id="GO:0008966">
    <property type="term" value="F:phosphoglucosamine mutase activity"/>
    <property type="evidence" value="ECO:0007669"/>
    <property type="project" value="UniProtKB-EC"/>
</dbReference>
<dbReference type="EMBL" id="CP129970">
    <property type="protein sequence ID" value="WMN07692.1"/>
    <property type="molecule type" value="Genomic_DNA"/>
</dbReference>
<organism evidence="12 13">
    <name type="scientific">Marivirga arenosa</name>
    <dbReference type="NCBI Taxonomy" id="3059076"/>
    <lineage>
        <taxon>Bacteria</taxon>
        <taxon>Pseudomonadati</taxon>
        <taxon>Bacteroidota</taxon>
        <taxon>Cytophagia</taxon>
        <taxon>Cytophagales</taxon>
        <taxon>Marivirgaceae</taxon>
        <taxon>Marivirga</taxon>
    </lineage>
</organism>
<dbReference type="GO" id="GO:0005975">
    <property type="term" value="P:carbohydrate metabolic process"/>
    <property type="evidence" value="ECO:0007669"/>
    <property type="project" value="InterPro"/>
</dbReference>
<dbReference type="GO" id="GO:0004615">
    <property type="term" value="F:phosphomannomutase activity"/>
    <property type="evidence" value="ECO:0007669"/>
    <property type="project" value="TreeGrafter"/>
</dbReference>
<dbReference type="Gene3D" id="3.40.120.10">
    <property type="entry name" value="Alpha-D-Glucose-1,6-Bisphosphate, subunit A, domain 3"/>
    <property type="match status" value="3"/>
</dbReference>
<dbReference type="PANTHER" id="PTHR42946:SF1">
    <property type="entry name" value="PHOSPHOGLUCOMUTASE (ALPHA-D-GLUCOSE-1,6-BISPHOSPHATE-DEPENDENT)"/>
    <property type="match status" value="1"/>
</dbReference>
<gene>
    <name evidence="12" type="primary">glmM</name>
    <name evidence="12" type="ORF">QYS48_07700</name>
</gene>
<dbReference type="SUPFAM" id="SSF55957">
    <property type="entry name" value="Phosphoglucomutase, C-terminal domain"/>
    <property type="match status" value="1"/>
</dbReference>
<dbReference type="InterPro" id="IPR005844">
    <property type="entry name" value="A-D-PHexomutase_a/b/a-I"/>
</dbReference>
<evidence type="ECO:0000259" key="9">
    <source>
        <dbReference type="Pfam" id="PF02878"/>
    </source>
</evidence>
<dbReference type="InterPro" id="IPR005843">
    <property type="entry name" value="A-D-PHexomutase_C"/>
</dbReference>
<dbReference type="Pfam" id="PF02880">
    <property type="entry name" value="PGM_PMM_III"/>
    <property type="match status" value="1"/>
</dbReference>
<feature type="domain" description="Alpha-D-phosphohexomutase alpha/beta/alpha" evidence="10">
    <location>
        <begin position="171"/>
        <end position="262"/>
    </location>
</feature>
<dbReference type="FunFam" id="3.40.120.10:FF:000020">
    <property type="entry name" value="Phosphoglucosamine mutase"/>
    <property type="match status" value="1"/>
</dbReference>
<evidence type="ECO:0000256" key="3">
    <source>
        <dbReference type="ARBA" id="ARBA00022553"/>
    </source>
</evidence>
<sequence>MTLIKSISGIRGTIGGKTGEGLTPVDIVKFSSAYAAWIKSKSDNKKIVIGRDARPTGEMVSKLVSATLQGMGMNVVDLGLSTTPTVEVAVTLEKAAGGIILTASHNPVQWNALKLLNDKGEFISGEDGQAILDLAENADYDFSEVKKIGKYTTQDHYIQKHIDMVIDLPLVDVAAIRERKFKVVVDAVNSTGGIAIPKLLKSLGVAEVRELYCYPDGNFPHNPEPLPENITHISNELANGQYDLGFVLDPDVDRLAIVNEDGTPFGEEYTLVAVADYVLSQQKGNTVSNLSSTRALRDVTEKRGGKYEASAVGEVNVVTKMKETDAIIGGEGNGGIIYPELHYGRDALVGIALFLTHLAKTGKSCSQLRASFPNYHISKNKIELTPEIDVDAILKAIQERYKKQPINTIDGVKVEFDKEWVHLRKSNTEPIIRIYSESDSESKAEHLAQKMISDIKEIISNKEN</sequence>
<dbReference type="InterPro" id="IPR005846">
    <property type="entry name" value="A-D-PHexomutase_a/b/a-III"/>
</dbReference>
<evidence type="ECO:0000313" key="13">
    <source>
        <dbReference type="Proteomes" id="UP001244443"/>
    </source>
</evidence>
<evidence type="ECO:0000256" key="2">
    <source>
        <dbReference type="ARBA" id="ARBA00010231"/>
    </source>
</evidence>
<feature type="domain" description="Alpha-D-phosphohexomutase C-terminal" evidence="8">
    <location>
        <begin position="394"/>
        <end position="451"/>
    </location>
</feature>
<comment type="similarity">
    <text evidence="2 7">Belongs to the phosphohexose mutase family.</text>
</comment>
<dbReference type="Pfam" id="PF00408">
    <property type="entry name" value="PGM_PMM_IV"/>
    <property type="match status" value="1"/>
</dbReference>
<evidence type="ECO:0000256" key="1">
    <source>
        <dbReference type="ARBA" id="ARBA00001946"/>
    </source>
</evidence>
<dbReference type="PANTHER" id="PTHR42946">
    <property type="entry name" value="PHOSPHOHEXOSE MUTASE"/>
    <property type="match status" value="1"/>
</dbReference>